<name>A0A4Z2F968_9TELE</name>
<evidence type="ECO:0000313" key="6">
    <source>
        <dbReference type="Proteomes" id="UP000314294"/>
    </source>
</evidence>
<dbReference type="InterPro" id="IPR001452">
    <property type="entry name" value="SH3_domain"/>
</dbReference>
<evidence type="ECO:0000256" key="3">
    <source>
        <dbReference type="SAM" id="MobiDB-lite"/>
    </source>
</evidence>
<evidence type="ECO:0000256" key="1">
    <source>
        <dbReference type="ARBA" id="ARBA00022443"/>
    </source>
</evidence>
<evidence type="ECO:0000259" key="4">
    <source>
        <dbReference type="PROSITE" id="PS50002"/>
    </source>
</evidence>
<dbReference type="PROSITE" id="PS50002">
    <property type="entry name" value="SH3"/>
    <property type="match status" value="1"/>
</dbReference>
<dbReference type="Gene3D" id="2.30.30.40">
    <property type="entry name" value="SH3 Domains"/>
    <property type="match status" value="1"/>
</dbReference>
<organism evidence="5 6">
    <name type="scientific">Liparis tanakae</name>
    <name type="common">Tanaka's snailfish</name>
    <dbReference type="NCBI Taxonomy" id="230148"/>
    <lineage>
        <taxon>Eukaryota</taxon>
        <taxon>Metazoa</taxon>
        <taxon>Chordata</taxon>
        <taxon>Craniata</taxon>
        <taxon>Vertebrata</taxon>
        <taxon>Euteleostomi</taxon>
        <taxon>Actinopterygii</taxon>
        <taxon>Neopterygii</taxon>
        <taxon>Teleostei</taxon>
        <taxon>Neoteleostei</taxon>
        <taxon>Acanthomorphata</taxon>
        <taxon>Eupercaria</taxon>
        <taxon>Perciformes</taxon>
        <taxon>Cottioidei</taxon>
        <taxon>Cottales</taxon>
        <taxon>Liparidae</taxon>
        <taxon>Liparis</taxon>
    </lineage>
</organism>
<feature type="domain" description="SH3" evidence="4">
    <location>
        <begin position="1"/>
        <end position="43"/>
    </location>
</feature>
<protein>
    <submittedName>
        <fullName evidence="5">Rho guanine nucleotide exchange factor 19</fullName>
    </submittedName>
</protein>
<dbReference type="AlphaFoldDB" id="A0A4Z2F968"/>
<dbReference type="Proteomes" id="UP000314294">
    <property type="component" value="Unassembled WGS sequence"/>
</dbReference>
<feature type="compositionally biased region" description="Polar residues" evidence="3">
    <location>
        <begin position="226"/>
        <end position="237"/>
    </location>
</feature>
<dbReference type="SUPFAM" id="SSF50044">
    <property type="entry name" value="SH3-domain"/>
    <property type="match status" value="1"/>
</dbReference>
<reference evidence="5 6" key="1">
    <citation type="submission" date="2019-03" db="EMBL/GenBank/DDBJ databases">
        <title>First draft genome of Liparis tanakae, snailfish: a comprehensive survey of snailfish specific genes.</title>
        <authorList>
            <person name="Kim W."/>
            <person name="Song I."/>
            <person name="Jeong J.-H."/>
            <person name="Kim D."/>
            <person name="Kim S."/>
            <person name="Ryu S."/>
            <person name="Song J.Y."/>
            <person name="Lee S.K."/>
        </authorList>
    </citation>
    <scope>NUCLEOTIDE SEQUENCE [LARGE SCALE GENOMIC DNA]</scope>
    <source>
        <tissue evidence="5">Muscle</tissue>
    </source>
</reference>
<accession>A0A4Z2F968</accession>
<dbReference type="EMBL" id="SRLO01001449">
    <property type="protein sequence ID" value="TNN37739.1"/>
    <property type="molecule type" value="Genomic_DNA"/>
</dbReference>
<keyword evidence="6" id="KW-1185">Reference proteome</keyword>
<gene>
    <name evidence="5" type="primary">ARHGEF19_1</name>
    <name evidence="5" type="ORF">EYF80_052099</name>
</gene>
<comment type="caution">
    <text evidence="5">The sequence shown here is derived from an EMBL/GenBank/DDBJ whole genome shotgun (WGS) entry which is preliminary data.</text>
</comment>
<feature type="region of interest" description="Disordered" evidence="3">
    <location>
        <begin position="225"/>
        <end position="253"/>
    </location>
</feature>
<evidence type="ECO:0000256" key="2">
    <source>
        <dbReference type="PROSITE-ProRule" id="PRU00192"/>
    </source>
</evidence>
<sequence>MTQIEEERLYCLLSACKSWVEGIRLSDGERGWFPKTYVEEITSRSARLRNLRENIRINGNKLRLVLSARHRAAAVDVALAGRRRGLLGLLPAPLQLRHERRSAASHGGVAASVRLQIKGNKLTLVVNRQQKNVLREENHQSLLESLKEPSQLCSAGADEDLGVQHRTWRKEGTTYTASLNSEYTTTDLCSSGVQTPEDGTTGGRSSMTASLHENPLDLFLLRHADSPSQGRDQQPTRSLKDRQGRNKMNYTVVGGGKGGGDILFPGSVFTPSHWR</sequence>
<proteinExistence type="predicted"/>
<keyword evidence="1 2" id="KW-0728">SH3 domain</keyword>
<dbReference type="InterPro" id="IPR036028">
    <property type="entry name" value="SH3-like_dom_sf"/>
</dbReference>
<evidence type="ECO:0000313" key="5">
    <source>
        <dbReference type="EMBL" id="TNN37739.1"/>
    </source>
</evidence>
<feature type="region of interest" description="Disordered" evidence="3">
    <location>
        <begin position="188"/>
        <end position="209"/>
    </location>
</feature>